<evidence type="ECO:0000256" key="6">
    <source>
        <dbReference type="SAM" id="Phobius"/>
    </source>
</evidence>
<feature type="transmembrane region" description="Helical" evidence="6">
    <location>
        <begin position="33"/>
        <end position="56"/>
    </location>
</feature>
<evidence type="ECO:0000256" key="5">
    <source>
        <dbReference type="SAM" id="MobiDB-lite"/>
    </source>
</evidence>
<dbReference type="STRING" id="1220926.S2JSG9"/>
<feature type="compositionally biased region" description="Polar residues" evidence="5">
    <location>
        <begin position="347"/>
        <end position="364"/>
    </location>
</feature>
<feature type="transmembrane region" description="Helical" evidence="6">
    <location>
        <begin position="106"/>
        <end position="126"/>
    </location>
</feature>
<gene>
    <name evidence="7" type="ORF">HMPREF1544_07565</name>
</gene>
<dbReference type="EMBL" id="KE124007">
    <property type="protein sequence ID" value="EPB85658.1"/>
    <property type="molecule type" value="Genomic_DNA"/>
</dbReference>
<evidence type="ECO:0008006" key="9">
    <source>
        <dbReference type="Google" id="ProtNLM"/>
    </source>
</evidence>
<feature type="region of interest" description="Disordered" evidence="5">
    <location>
        <begin position="537"/>
        <end position="578"/>
    </location>
</feature>
<sequence>MVTSAQTWDEHAFETSVFKYTIKEFVALRQVTLALSSLSLALSTLIIAVYIYMLIYHRKQANRVSLRCVFLCCVADLLNAALNICITSQRGDSQFCRASGVIIEFANIWSATLLTLVGLNLVLIFVINVKRRDLLEKFYYPCAVVYTFAGVAVPIHQQMGTNSRSFEHYSCWYLKYVEDRTNNVMPWMWCYGFIFFVNIIAVCCSVIAMTKLILEQRVVESRMHNINADSEFTSKQTDKQLDKTVKRRHNNVFSKVVLRCTIYPLVPFLVNIFGFILQILITATQKTPSYTLAMLDIVFSCLEGVFVAGVFFTDPAITLFMSSTYAGWCEKYVEQYTLVPKEGKKSTPANSLFSSPSDSSRTMKPPTTTTIIDNQKFFGVPYSNTQSLKEEQCSNIKTVAMRRLHFDTAHHNKVRQHQRVRQLSAISFDIAILPPIAAVPRRHHDQQPQLAAMPPFASTGRDVYVPYRCPFFATCFHCILTCFGYKSNSDTVTDHKTNATTTTANKQDTFNSNDIPFPANFSSTSRSSTVIMMTEDRLKQDEQPEETEEIDFYSMLSQEDDQSSSTASHESTVNTHPI</sequence>
<evidence type="ECO:0000256" key="1">
    <source>
        <dbReference type="ARBA" id="ARBA00004141"/>
    </source>
</evidence>
<dbReference type="AlphaFoldDB" id="S2JSG9"/>
<dbReference type="Proteomes" id="UP000014254">
    <property type="component" value="Unassembled WGS sequence"/>
</dbReference>
<evidence type="ECO:0000256" key="3">
    <source>
        <dbReference type="ARBA" id="ARBA00022989"/>
    </source>
</evidence>
<evidence type="ECO:0000256" key="2">
    <source>
        <dbReference type="ARBA" id="ARBA00022692"/>
    </source>
</evidence>
<proteinExistence type="predicted"/>
<dbReference type="PANTHER" id="PTHR23112:SF0">
    <property type="entry name" value="TRANSMEMBRANE PROTEIN 116"/>
    <property type="match status" value="1"/>
</dbReference>
<feature type="transmembrane region" description="Helical" evidence="6">
    <location>
        <begin position="138"/>
        <end position="156"/>
    </location>
</feature>
<reference evidence="8" key="1">
    <citation type="submission" date="2013-05" db="EMBL/GenBank/DDBJ databases">
        <title>The Genome sequence of Mucor circinelloides f. circinelloides 1006PhL.</title>
        <authorList>
            <consortium name="The Broad Institute Genomics Platform"/>
            <person name="Cuomo C."/>
            <person name="Earl A."/>
            <person name="Findley K."/>
            <person name="Lee S.C."/>
            <person name="Walker B."/>
            <person name="Young S."/>
            <person name="Zeng Q."/>
            <person name="Gargeya S."/>
            <person name="Fitzgerald M."/>
            <person name="Haas B."/>
            <person name="Abouelleil A."/>
            <person name="Allen A.W."/>
            <person name="Alvarado L."/>
            <person name="Arachchi H.M."/>
            <person name="Berlin A.M."/>
            <person name="Chapman S.B."/>
            <person name="Gainer-Dewar J."/>
            <person name="Goldberg J."/>
            <person name="Griggs A."/>
            <person name="Gujja S."/>
            <person name="Hansen M."/>
            <person name="Howarth C."/>
            <person name="Imamovic A."/>
            <person name="Ireland A."/>
            <person name="Larimer J."/>
            <person name="McCowan C."/>
            <person name="Murphy C."/>
            <person name="Pearson M."/>
            <person name="Poon T.W."/>
            <person name="Priest M."/>
            <person name="Roberts A."/>
            <person name="Saif S."/>
            <person name="Shea T."/>
            <person name="Sisk P."/>
            <person name="Sykes S."/>
            <person name="Wortman J."/>
            <person name="Nusbaum C."/>
            <person name="Birren B."/>
        </authorList>
    </citation>
    <scope>NUCLEOTIDE SEQUENCE [LARGE SCALE GENOMIC DNA]</scope>
    <source>
        <strain evidence="8">1006PhL</strain>
    </source>
</reference>
<feature type="transmembrane region" description="Helical" evidence="6">
    <location>
        <begin position="293"/>
        <end position="312"/>
    </location>
</feature>
<dbReference type="GO" id="GO:0007189">
    <property type="term" value="P:adenylate cyclase-activating G protein-coupled receptor signaling pathway"/>
    <property type="evidence" value="ECO:0007669"/>
    <property type="project" value="TreeGrafter"/>
</dbReference>
<dbReference type="GO" id="GO:0005886">
    <property type="term" value="C:plasma membrane"/>
    <property type="evidence" value="ECO:0007669"/>
    <property type="project" value="TreeGrafter"/>
</dbReference>
<dbReference type="eggNOG" id="ENOG502S939">
    <property type="taxonomic scope" value="Eukaryota"/>
</dbReference>
<keyword evidence="8" id="KW-1185">Reference proteome</keyword>
<evidence type="ECO:0000256" key="4">
    <source>
        <dbReference type="ARBA" id="ARBA00023136"/>
    </source>
</evidence>
<feature type="transmembrane region" description="Helical" evidence="6">
    <location>
        <begin position="68"/>
        <end position="86"/>
    </location>
</feature>
<keyword evidence="3 6" id="KW-1133">Transmembrane helix</keyword>
<evidence type="ECO:0000313" key="8">
    <source>
        <dbReference type="Proteomes" id="UP000014254"/>
    </source>
</evidence>
<accession>S2JSG9</accession>
<keyword evidence="2 6" id="KW-0812">Transmembrane</keyword>
<dbReference type="OrthoDB" id="2281723at2759"/>
<protein>
    <recommendedName>
        <fullName evidence="9">G-protein coupled receptors family 2 profile 2 domain-containing protein</fullName>
    </recommendedName>
</protein>
<dbReference type="OMA" id="VIMMTED"/>
<name>S2JSG9_MUCC1</name>
<dbReference type="InParanoid" id="S2JSG9"/>
<feature type="transmembrane region" description="Helical" evidence="6">
    <location>
        <begin position="191"/>
        <end position="214"/>
    </location>
</feature>
<comment type="subcellular location">
    <subcellularLocation>
        <location evidence="1">Membrane</location>
        <topology evidence="1">Multi-pass membrane protein</topology>
    </subcellularLocation>
</comment>
<feature type="compositionally biased region" description="Polar residues" evidence="5">
    <location>
        <begin position="563"/>
        <end position="578"/>
    </location>
</feature>
<dbReference type="GO" id="GO:0004930">
    <property type="term" value="F:G protein-coupled receptor activity"/>
    <property type="evidence" value="ECO:0007669"/>
    <property type="project" value="TreeGrafter"/>
</dbReference>
<feature type="region of interest" description="Disordered" evidence="5">
    <location>
        <begin position="343"/>
        <end position="364"/>
    </location>
</feature>
<dbReference type="Gene3D" id="1.20.1070.10">
    <property type="entry name" value="Rhodopsin 7-helix transmembrane proteins"/>
    <property type="match status" value="1"/>
</dbReference>
<organism evidence="7 8">
    <name type="scientific">Mucor circinelloides f. circinelloides (strain 1006PhL)</name>
    <name type="common">Mucormycosis agent</name>
    <name type="synonym">Calyptromyces circinelloides</name>
    <dbReference type="NCBI Taxonomy" id="1220926"/>
    <lineage>
        <taxon>Eukaryota</taxon>
        <taxon>Fungi</taxon>
        <taxon>Fungi incertae sedis</taxon>
        <taxon>Mucoromycota</taxon>
        <taxon>Mucoromycotina</taxon>
        <taxon>Mucoromycetes</taxon>
        <taxon>Mucorales</taxon>
        <taxon>Mucorineae</taxon>
        <taxon>Mucoraceae</taxon>
        <taxon>Mucor</taxon>
    </lineage>
</organism>
<evidence type="ECO:0000313" key="7">
    <source>
        <dbReference type="EMBL" id="EPB85658.1"/>
    </source>
</evidence>
<keyword evidence="4 6" id="KW-0472">Membrane</keyword>
<dbReference type="PANTHER" id="PTHR23112">
    <property type="entry name" value="G PROTEIN-COUPLED RECEPTOR 157-RELATED"/>
    <property type="match status" value="1"/>
</dbReference>
<dbReference type="VEuPathDB" id="FungiDB:HMPREF1544_07565"/>
<feature type="transmembrane region" description="Helical" evidence="6">
    <location>
        <begin position="256"/>
        <end position="281"/>
    </location>
</feature>